<dbReference type="RefSeq" id="XP_005752832.1">
    <property type="nucleotide sequence ID" value="XM_005752775.2"/>
</dbReference>
<feature type="region of interest" description="Disordered" evidence="1">
    <location>
        <begin position="68"/>
        <end position="128"/>
    </location>
</feature>
<name>A0A9Y3W074_9CICH</name>
<feature type="region of interest" description="Disordered" evidence="1">
    <location>
        <begin position="150"/>
        <end position="226"/>
    </location>
</feature>
<feature type="region of interest" description="Disordered" evidence="1">
    <location>
        <begin position="274"/>
        <end position="296"/>
    </location>
</feature>
<evidence type="ECO:0000313" key="2">
    <source>
        <dbReference type="Proteomes" id="UP000695023"/>
    </source>
</evidence>
<protein>
    <submittedName>
        <fullName evidence="3 4">Uncharacterized protein</fullName>
    </submittedName>
</protein>
<evidence type="ECO:0000313" key="5">
    <source>
        <dbReference type="RefSeq" id="XP_005752834.1"/>
    </source>
</evidence>
<dbReference type="GeneID" id="102213640"/>
<proteinExistence type="predicted"/>
<feature type="compositionally biased region" description="Low complexity" evidence="1">
    <location>
        <begin position="68"/>
        <end position="109"/>
    </location>
</feature>
<reference evidence="3 4" key="1">
    <citation type="submission" date="2025-04" db="UniProtKB">
        <authorList>
            <consortium name="RefSeq"/>
        </authorList>
    </citation>
    <scope>IDENTIFICATION</scope>
</reference>
<evidence type="ECO:0000313" key="4">
    <source>
        <dbReference type="RefSeq" id="XP_005752833.1"/>
    </source>
</evidence>
<evidence type="ECO:0000313" key="3">
    <source>
        <dbReference type="RefSeq" id="XP_005752832.1"/>
    </source>
</evidence>
<accession>A0A9Y3W074</accession>
<dbReference type="RefSeq" id="XP_005752833.1">
    <property type="nucleotide sequence ID" value="XM_005752776.2"/>
</dbReference>
<keyword evidence="2" id="KW-1185">Reference proteome</keyword>
<dbReference type="Proteomes" id="UP000695023">
    <property type="component" value="Unplaced"/>
</dbReference>
<evidence type="ECO:0000256" key="1">
    <source>
        <dbReference type="SAM" id="MobiDB-lite"/>
    </source>
</evidence>
<dbReference type="RefSeq" id="XP_005752834.1">
    <property type="nucleotide sequence ID" value="XM_005752777.1"/>
</dbReference>
<dbReference type="AlphaFoldDB" id="A0A9Y3W074"/>
<organism evidence="2 3">
    <name type="scientific">Pundamilia nyererei</name>
    <dbReference type="NCBI Taxonomy" id="303518"/>
    <lineage>
        <taxon>Eukaryota</taxon>
        <taxon>Metazoa</taxon>
        <taxon>Chordata</taxon>
        <taxon>Craniata</taxon>
        <taxon>Vertebrata</taxon>
        <taxon>Euteleostomi</taxon>
        <taxon>Actinopterygii</taxon>
        <taxon>Neopterygii</taxon>
        <taxon>Teleostei</taxon>
        <taxon>Neoteleostei</taxon>
        <taxon>Acanthomorphata</taxon>
        <taxon>Ovalentaria</taxon>
        <taxon>Cichlomorphae</taxon>
        <taxon>Cichliformes</taxon>
        <taxon>Cichlidae</taxon>
        <taxon>African cichlids</taxon>
        <taxon>Pseudocrenilabrinae</taxon>
        <taxon>Haplochromini</taxon>
        <taxon>Pundamilia</taxon>
    </lineage>
</organism>
<feature type="compositionally biased region" description="Basic and acidic residues" evidence="1">
    <location>
        <begin position="116"/>
        <end position="125"/>
    </location>
</feature>
<sequence>MSVDSDNSCVLLSSRDSRTSCIFQTADEKDDIPGVGEESVLEMLSYSKFSDLETWLCMPSSLLLSRPLDSTHTSSGSSSNSYSSRASLHSANSLPASSSSSLASNSRRSTCSEPGEIDRSSERDSAFLTPTLTKEATCLSTPLLPILSSTPAPPPAAAASRSSYGTHAGDSASHSGVSIRKRRRLAASPGGLHWTSSGSVQRDFWSPDPSPGSRRSGGGGAGARSLPLGEAARVSLPWATDRTLLRKTISVDDRLLQPVGGEQRHLRLLSRLERGRKKLRSIHSPGTSGRYDTRKK</sequence>
<gene>
    <name evidence="3 4 5" type="primary">LOC102213640</name>
</gene>